<evidence type="ECO:0000259" key="18">
    <source>
        <dbReference type="PROSITE" id="PS50994"/>
    </source>
</evidence>
<dbReference type="InterPro" id="IPR041577">
    <property type="entry name" value="RT_RNaseH_2"/>
</dbReference>
<keyword evidence="11" id="KW-0695">RNA-directed DNA polymerase</keyword>
<dbReference type="CDD" id="cd00303">
    <property type="entry name" value="retropepsin_like"/>
    <property type="match status" value="1"/>
</dbReference>
<dbReference type="FunFam" id="3.30.70.270:FF:000020">
    <property type="entry name" value="Transposon Tf2-6 polyprotein-like Protein"/>
    <property type="match status" value="1"/>
</dbReference>
<evidence type="ECO:0000256" key="15">
    <source>
        <dbReference type="ARBA" id="ARBA00023268"/>
    </source>
</evidence>
<dbReference type="Gene3D" id="3.30.70.270">
    <property type="match status" value="2"/>
</dbReference>
<feature type="domain" description="Integrase catalytic" evidence="18">
    <location>
        <begin position="1122"/>
        <end position="1286"/>
    </location>
</feature>
<feature type="domain" description="Reverse transcriptase" evidence="17">
    <location>
        <begin position="604"/>
        <end position="783"/>
    </location>
</feature>
<keyword evidence="7" id="KW-0255">Endonuclease</keyword>
<dbReference type="InterPro" id="IPR043502">
    <property type="entry name" value="DNA/RNA_pol_sf"/>
</dbReference>
<keyword evidence="12" id="KW-0239">DNA-directed DNA polymerase</keyword>
<dbReference type="InterPro" id="IPR021109">
    <property type="entry name" value="Peptidase_aspartic_dom_sf"/>
</dbReference>
<dbReference type="GO" id="GO:0006310">
    <property type="term" value="P:DNA recombination"/>
    <property type="evidence" value="ECO:0007669"/>
    <property type="project" value="UniProtKB-KW"/>
</dbReference>
<dbReference type="CDD" id="cd01647">
    <property type="entry name" value="RT_LTR"/>
    <property type="match status" value="1"/>
</dbReference>
<dbReference type="Proteomes" id="UP000236291">
    <property type="component" value="Unassembled WGS sequence"/>
</dbReference>
<dbReference type="GO" id="GO:0015074">
    <property type="term" value="P:DNA integration"/>
    <property type="evidence" value="ECO:0007669"/>
    <property type="project" value="UniProtKB-KW"/>
</dbReference>
<dbReference type="Pfam" id="PF00078">
    <property type="entry name" value="RVT_1"/>
    <property type="match status" value="1"/>
</dbReference>
<keyword evidence="9" id="KW-0460">Magnesium</keyword>
<dbReference type="InterPro" id="IPR041588">
    <property type="entry name" value="Integrase_H2C2"/>
</dbReference>
<evidence type="ECO:0000256" key="4">
    <source>
        <dbReference type="ARBA" id="ARBA00022722"/>
    </source>
</evidence>
<dbReference type="SUPFAM" id="SSF56672">
    <property type="entry name" value="DNA/RNA polymerases"/>
    <property type="match status" value="1"/>
</dbReference>
<feature type="compositionally biased region" description="Low complexity" evidence="16">
    <location>
        <begin position="248"/>
        <end position="262"/>
    </location>
</feature>
<evidence type="ECO:0000313" key="19">
    <source>
        <dbReference type="EMBL" id="PNY17651.1"/>
    </source>
</evidence>
<keyword evidence="5" id="KW-0479">Metal-binding</keyword>
<keyword evidence="13" id="KW-0238">DNA-binding</keyword>
<dbReference type="InterPro" id="IPR012337">
    <property type="entry name" value="RNaseH-like_sf"/>
</dbReference>
<reference evidence="19 20" key="1">
    <citation type="journal article" date="2014" name="Am. J. Bot.">
        <title>Genome assembly and annotation for red clover (Trifolium pratense; Fabaceae).</title>
        <authorList>
            <person name="Istvanek J."/>
            <person name="Jaros M."/>
            <person name="Krenek A."/>
            <person name="Repkova J."/>
        </authorList>
    </citation>
    <scope>NUCLEOTIDE SEQUENCE [LARGE SCALE GENOMIC DNA]</scope>
    <source>
        <strain evidence="20">cv. Tatra</strain>
        <tissue evidence="19">Young leaves</tissue>
    </source>
</reference>
<dbReference type="InterPro" id="IPR043128">
    <property type="entry name" value="Rev_trsase/Diguanyl_cyclase"/>
</dbReference>
<evidence type="ECO:0000256" key="5">
    <source>
        <dbReference type="ARBA" id="ARBA00022723"/>
    </source>
</evidence>
<dbReference type="InterPro" id="IPR005162">
    <property type="entry name" value="Retrotrans_gag_dom"/>
</dbReference>
<organism evidence="19 20">
    <name type="scientific">Trifolium pratense</name>
    <name type="common">Red clover</name>
    <dbReference type="NCBI Taxonomy" id="57577"/>
    <lineage>
        <taxon>Eukaryota</taxon>
        <taxon>Viridiplantae</taxon>
        <taxon>Streptophyta</taxon>
        <taxon>Embryophyta</taxon>
        <taxon>Tracheophyta</taxon>
        <taxon>Spermatophyta</taxon>
        <taxon>Magnoliopsida</taxon>
        <taxon>eudicotyledons</taxon>
        <taxon>Gunneridae</taxon>
        <taxon>Pentapetalae</taxon>
        <taxon>rosids</taxon>
        <taxon>fabids</taxon>
        <taxon>Fabales</taxon>
        <taxon>Fabaceae</taxon>
        <taxon>Papilionoideae</taxon>
        <taxon>50 kb inversion clade</taxon>
        <taxon>NPAAA clade</taxon>
        <taxon>Hologalegina</taxon>
        <taxon>IRL clade</taxon>
        <taxon>Trifolieae</taxon>
        <taxon>Trifolium</taxon>
    </lineage>
</organism>
<dbReference type="InterPro" id="IPR001584">
    <property type="entry name" value="Integrase_cat-core"/>
</dbReference>
<dbReference type="GO" id="GO:0004519">
    <property type="term" value="F:endonuclease activity"/>
    <property type="evidence" value="ECO:0007669"/>
    <property type="project" value="UniProtKB-KW"/>
</dbReference>
<gene>
    <name evidence="19" type="ORF">L195_g014399</name>
</gene>
<keyword evidence="2" id="KW-0808">Transferase</keyword>
<protein>
    <submittedName>
        <fullName evidence="19">Retrotransposon-related protein</fullName>
    </submittedName>
</protein>
<evidence type="ECO:0000256" key="6">
    <source>
        <dbReference type="ARBA" id="ARBA00022750"/>
    </source>
</evidence>
<keyword evidence="4" id="KW-0540">Nuclease</keyword>
<dbReference type="CDD" id="cd09274">
    <property type="entry name" value="RNase_HI_RT_Ty3"/>
    <property type="match status" value="1"/>
</dbReference>
<dbReference type="GO" id="GO:0003887">
    <property type="term" value="F:DNA-directed DNA polymerase activity"/>
    <property type="evidence" value="ECO:0007669"/>
    <property type="project" value="UniProtKB-KW"/>
</dbReference>
<dbReference type="InterPro" id="IPR023780">
    <property type="entry name" value="Chromo_domain"/>
</dbReference>
<dbReference type="FunFam" id="3.10.10.10:FF:000007">
    <property type="entry name" value="Retrovirus-related Pol polyprotein from transposon 17.6-like Protein"/>
    <property type="match status" value="1"/>
</dbReference>
<dbReference type="InterPro" id="IPR000477">
    <property type="entry name" value="RT_dom"/>
</dbReference>
<dbReference type="Pfam" id="PF17921">
    <property type="entry name" value="Integrase_H2C2"/>
    <property type="match status" value="1"/>
</dbReference>
<dbReference type="GO" id="GO:0003964">
    <property type="term" value="F:RNA-directed DNA polymerase activity"/>
    <property type="evidence" value="ECO:0007669"/>
    <property type="project" value="UniProtKB-KW"/>
</dbReference>
<keyword evidence="10" id="KW-0229">DNA integration</keyword>
<evidence type="ECO:0000259" key="17">
    <source>
        <dbReference type="PROSITE" id="PS50878"/>
    </source>
</evidence>
<dbReference type="PANTHER" id="PTHR37984:SF5">
    <property type="entry name" value="PROTEIN NYNRIN-LIKE"/>
    <property type="match status" value="1"/>
</dbReference>
<dbReference type="GO" id="GO:0046872">
    <property type="term" value="F:metal ion binding"/>
    <property type="evidence" value="ECO:0007669"/>
    <property type="project" value="UniProtKB-KW"/>
</dbReference>
<feature type="compositionally biased region" description="Pro residues" evidence="16">
    <location>
        <begin position="238"/>
        <end position="247"/>
    </location>
</feature>
<comment type="caution">
    <text evidence="19">The sequence shown here is derived from an EMBL/GenBank/DDBJ whole genome shotgun (WGS) entry which is preliminary data.</text>
</comment>
<dbReference type="Pfam" id="PF24626">
    <property type="entry name" value="SH3_Tf2-1"/>
    <property type="match status" value="1"/>
</dbReference>
<keyword evidence="8" id="KW-0378">Hydrolase</keyword>
<dbReference type="GO" id="GO:0006508">
    <property type="term" value="P:proteolysis"/>
    <property type="evidence" value="ECO:0007669"/>
    <property type="project" value="UniProtKB-KW"/>
</dbReference>
<dbReference type="Pfam" id="PF08284">
    <property type="entry name" value="RVP_2"/>
    <property type="match status" value="1"/>
</dbReference>
<evidence type="ECO:0000256" key="7">
    <source>
        <dbReference type="ARBA" id="ARBA00022759"/>
    </source>
</evidence>
<dbReference type="SUPFAM" id="SSF53098">
    <property type="entry name" value="Ribonuclease H-like"/>
    <property type="match status" value="1"/>
</dbReference>
<evidence type="ECO:0000256" key="16">
    <source>
        <dbReference type="SAM" id="MobiDB-lite"/>
    </source>
</evidence>
<evidence type="ECO:0000256" key="1">
    <source>
        <dbReference type="ARBA" id="ARBA00022670"/>
    </source>
</evidence>
<name>A0A2K3PQV3_TRIPR</name>
<evidence type="ECO:0000256" key="10">
    <source>
        <dbReference type="ARBA" id="ARBA00022908"/>
    </source>
</evidence>
<dbReference type="Gene3D" id="1.10.340.70">
    <property type="match status" value="1"/>
</dbReference>
<sequence length="1478" mass="168234">MSSPSQTLEDLEKRLNEQLQQINLQRTTDMDEIRSLLRAQVEQIAQNSNGRHGAAARNGTSNTYATRISKVEFPRFDGKNVRDWLYKCDQFFLLDETPATSMVRLASIHLDGLALQWHLNYMRQKFDIYPSWTQYVTDVTMRFGDAFEDPLATLLQIQHTGKVKDYIDQFELALTQVNLIPEHSLSMFLAGLNHNTQMHVRMFNPTSIAHAANLAKLHESGNETMAKPSSKYSYTYPKTPPILPKPITPQNTPPSNTQTPSSPHKPNTTNRFQTMRNTRSYSAEEMADRRAKGLCMFCDEPFTPGHQLKHRRSQLLVMELEDDEPVLDELTHVVTQDIPDSSTIVSHTIDKPQMSLQALSGMTNYQTMRISALHNKNILQILIDSGSTHNFLDLEMAKKLGCKLEPIPPLQITGGGGHTLEAPFICKSFSWVMQQTKFQADVIVLPLVCCDLILGIQWLKTLGPIVWDFEKLQMEFSQQGRKFVLRGAKTSSLKEVNNKSFSQVVKTGVEMCFLSLAENAAHLFMPTCNLFETSDPATPLASRLEHLLQQFDDIFAEPTTLPPLRHGFDHKIPIKEGTDAFNLRPYRYSTVQKNIIDKLVEDMFTQGIIQHSNSPYASPTVLVRKKDGSWRLCVDFRRLNSCTIKDRFPIPLIEDLMDELGGASIFSKLDMRSGYHQLRMAKGDEHKTAFKTHSGHFEYLVMPFGLTNAPASFQALMNHIFKPFLRKFVIVFFDDILIYSSSMDQHVSHLAQVFLTIREHMLYLNKTKCQFAATKVEYLGHFLSAQGVSTDPAKISAVKDWPLPKNLKQLRGFLGLAGYYRRFVKDFGKISQPLTDMLKKDNFHWNDLAKHAFSNLKQSLITAPVLQLPDFTKKFIVETDASGKGIGAVLMQNKHPIAFISKSLGPRQQAMSVYERELLAIIYAVQKWGAYLSHAPFIIKTDQKSIKHILEQKLNTPFQQAWVSKLMGFEFEIQYKEGTTNLAADALSRKEGAELLLLAIDAASPDLMTKIRDSWSKDPTLARIVTDLKSNTSSHPKFTWIRNELRRKGKLVIGADVSLKNTILGWLHSSAAGGHSGRDSTGARIKSLFFWKGMMKDIQNFIRNCSICQTCKYDQATSPGSLQPLPIPSLIWVDISMDFIEGLPMSAGKQVIFVVVDRLSKYAHFMSLAHPYTAADVAQVFLDNVFKLHGMPNTITSDRDPIFLSRFWNDLFTLQGVALNKSTAYHPQSDGQTEIVNKGLETYLRCMCSEKPHTWSKWLSLAEWWYNTNFHSAIHSTPFEIVYGQPPPIHLPYLPGESPVPTVDRTLSAREEAIQLLKFHLLRAQNRMLQANQHRSHRHFEINDFVFLKLQPYRQMSLKPHRAHKLLPKYYGPFKVIDKVGQVAYKLELPADAAIHNVFHVSQLKKCTNPSTITNPLIPTFITDIPTRIPEMILDRKMVKRGSQAATKVLVQWKDTPPDMATWEFYYDLLKKFPNFHP</sequence>
<reference evidence="19 20" key="2">
    <citation type="journal article" date="2017" name="Front. Plant Sci.">
        <title>Gene Classification and Mining of Molecular Markers Useful in Red Clover (Trifolium pratense) Breeding.</title>
        <authorList>
            <person name="Istvanek J."/>
            <person name="Dluhosova J."/>
            <person name="Dluhos P."/>
            <person name="Patkova L."/>
            <person name="Nedelnik J."/>
            <person name="Repkova J."/>
        </authorList>
    </citation>
    <scope>NUCLEOTIDE SEQUENCE [LARGE SCALE GENOMIC DNA]</scope>
    <source>
        <strain evidence="20">cv. Tatra</strain>
        <tissue evidence="19">Young leaves</tissue>
    </source>
</reference>
<keyword evidence="3" id="KW-0548">Nucleotidyltransferase</keyword>
<dbReference type="GO" id="GO:0004190">
    <property type="term" value="F:aspartic-type endopeptidase activity"/>
    <property type="evidence" value="ECO:0007669"/>
    <property type="project" value="UniProtKB-KW"/>
</dbReference>
<keyword evidence="6" id="KW-0064">Aspartyl protease</keyword>
<evidence type="ECO:0000256" key="14">
    <source>
        <dbReference type="ARBA" id="ARBA00023172"/>
    </source>
</evidence>
<evidence type="ECO:0000256" key="3">
    <source>
        <dbReference type="ARBA" id="ARBA00022695"/>
    </source>
</evidence>
<dbReference type="InterPro" id="IPR016197">
    <property type="entry name" value="Chromo-like_dom_sf"/>
</dbReference>
<dbReference type="Gene3D" id="3.10.10.10">
    <property type="entry name" value="HIV Type 1 Reverse Transcriptase, subunit A, domain 1"/>
    <property type="match status" value="1"/>
</dbReference>
<dbReference type="SUPFAM" id="SSF54160">
    <property type="entry name" value="Chromo domain-like"/>
    <property type="match status" value="1"/>
</dbReference>
<dbReference type="Pfam" id="PF03732">
    <property type="entry name" value="Retrotrans_gag"/>
    <property type="match status" value="1"/>
</dbReference>
<evidence type="ECO:0000256" key="9">
    <source>
        <dbReference type="ARBA" id="ARBA00022842"/>
    </source>
</evidence>
<keyword evidence="1" id="KW-0645">Protease</keyword>
<proteinExistence type="predicted"/>
<dbReference type="PROSITE" id="PS50994">
    <property type="entry name" value="INTEGRASE"/>
    <property type="match status" value="1"/>
</dbReference>
<feature type="region of interest" description="Disordered" evidence="16">
    <location>
        <begin position="238"/>
        <end position="271"/>
    </location>
</feature>
<accession>A0A2K3PQV3</accession>
<keyword evidence="14" id="KW-0233">DNA recombination</keyword>
<evidence type="ECO:0000256" key="8">
    <source>
        <dbReference type="ARBA" id="ARBA00022801"/>
    </source>
</evidence>
<dbReference type="Gene3D" id="2.40.70.10">
    <property type="entry name" value="Acid Proteases"/>
    <property type="match status" value="1"/>
</dbReference>
<dbReference type="InterPro" id="IPR050951">
    <property type="entry name" value="Retrovirus_Pol_polyprotein"/>
</dbReference>
<dbReference type="EMBL" id="ASHM01009550">
    <property type="protein sequence ID" value="PNY17651.1"/>
    <property type="molecule type" value="Genomic_DNA"/>
</dbReference>
<dbReference type="PANTHER" id="PTHR37984">
    <property type="entry name" value="PROTEIN CBG26694"/>
    <property type="match status" value="1"/>
</dbReference>
<evidence type="ECO:0000256" key="13">
    <source>
        <dbReference type="ARBA" id="ARBA00023125"/>
    </source>
</evidence>
<evidence type="ECO:0000256" key="11">
    <source>
        <dbReference type="ARBA" id="ARBA00022918"/>
    </source>
</evidence>
<dbReference type="GO" id="GO:0003677">
    <property type="term" value="F:DNA binding"/>
    <property type="evidence" value="ECO:0007669"/>
    <property type="project" value="UniProtKB-KW"/>
</dbReference>
<evidence type="ECO:0000256" key="2">
    <source>
        <dbReference type="ARBA" id="ARBA00022679"/>
    </source>
</evidence>
<dbReference type="InterPro" id="IPR056924">
    <property type="entry name" value="SH3_Tf2-1"/>
</dbReference>
<evidence type="ECO:0000313" key="20">
    <source>
        <dbReference type="Proteomes" id="UP000236291"/>
    </source>
</evidence>
<dbReference type="Pfam" id="PF17919">
    <property type="entry name" value="RT_RNaseH_2"/>
    <property type="match status" value="1"/>
</dbReference>
<dbReference type="Gene3D" id="3.30.420.10">
    <property type="entry name" value="Ribonuclease H-like superfamily/Ribonuclease H"/>
    <property type="match status" value="1"/>
</dbReference>
<dbReference type="Pfam" id="PF00385">
    <property type="entry name" value="Chromo"/>
    <property type="match status" value="1"/>
</dbReference>
<evidence type="ECO:0000256" key="12">
    <source>
        <dbReference type="ARBA" id="ARBA00022932"/>
    </source>
</evidence>
<dbReference type="SUPFAM" id="SSF50630">
    <property type="entry name" value="Acid proteases"/>
    <property type="match status" value="1"/>
</dbReference>
<dbReference type="PROSITE" id="PS50878">
    <property type="entry name" value="RT_POL"/>
    <property type="match status" value="1"/>
</dbReference>
<keyword evidence="15" id="KW-0511">Multifunctional enzyme</keyword>
<dbReference type="InterPro" id="IPR036397">
    <property type="entry name" value="RNaseH_sf"/>
</dbReference>